<dbReference type="AlphaFoldDB" id="A0A8J5LGI8"/>
<dbReference type="EMBL" id="JACMSC010000006">
    <property type="protein sequence ID" value="KAG6518132.1"/>
    <property type="molecule type" value="Genomic_DNA"/>
</dbReference>
<comment type="caution">
    <text evidence="1">The sequence shown here is derived from an EMBL/GenBank/DDBJ whole genome shotgun (WGS) entry which is preliminary data.</text>
</comment>
<proteinExistence type="predicted"/>
<dbReference type="Proteomes" id="UP000734854">
    <property type="component" value="Unassembled WGS sequence"/>
</dbReference>
<reference evidence="1 2" key="1">
    <citation type="submission" date="2020-08" db="EMBL/GenBank/DDBJ databases">
        <title>Plant Genome Project.</title>
        <authorList>
            <person name="Zhang R.-G."/>
        </authorList>
    </citation>
    <scope>NUCLEOTIDE SEQUENCE [LARGE SCALE GENOMIC DNA]</scope>
    <source>
        <tissue evidence="1">Rhizome</tissue>
    </source>
</reference>
<keyword evidence="2" id="KW-1185">Reference proteome</keyword>
<gene>
    <name evidence="1" type="ORF">ZIOFF_021534</name>
</gene>
<protein>
    <submittedName>
        <fullName evidence="1">Uncharacterized protein</fullName>
    </submittedName>
</protein>
<name>A0A8J5LGI8_ZINOF</name>
<sequence length="173" mass="19798">MLLSFYSLELLPLYLLIFLLLSFTSTMEGHLKFRNWKILMAPDVDKDDWKPSLRRRHKGAAFDGNGHDEETVEATMMDNSKNSSWVNPDTKRKDIDFPAVSTYSDCCEFDEPEEEKRLCLGSQKDELGGAKVPEIVEKIHKDEEGEETVGTMKIGIEKPEETGCEEHVEIENI</sequence>
<organism evidence="1 2">
    <name type="scientific">Zingiber officinale</name>
    <name type="common">Ginger</name>
    <name type="synonym">Amomum zingiber</name>
    <dbReference type="NCBI Taxonomy" id="94328"/>
    <lineage>
        <taxon>Eukaryota</taxon>
        <taxon>Viridiplantae</taxon>
        <taxon>Streptophyta</taxon>
        <taxon>Embryophyta</taxon>
        <taxon>Tracheophyta</taxon>
        <taxon>Spermatophyta</taxon>
        <taxon>Magnoliopsida</taxon>
        <taxon>Liliopsida</taxon>
        <taxon>Zingiberales</taxon>
        <taxon>Zingiberaceae</taxon>
        <taxon>Zingiber</taxon>
    </lineage>
</organism>
<evidence type="ECO:0000313" key="1">
    <source>
        <dbReference type="EMBL" id="KAG6518132.1"/>
    </source>
</evidence>
<evidence type="ECO:0000313" key="2">
    <source>
        <dbReference type="Proteomes" id="UP000734854"/>
    </source>
</evidence>
<accession>A0A8J5LGI8</accession>